<dbReference type="Proteomes" id="UP000000267">
    <property type="component" value="Unassembled WGS sequence"/>
</dbReference>
<dbReference type="InterPro" id="IPR040922">
    <property type="entry name" value="Ribosomal_mL59_dom"/>
</dbReference>
<dbReference type="InParanoid" id="A7TN56"/>
<dbReference type="EMBL" id="DS480428">
    <property type="protein sequence ID" value="EDO16274.1"/>
    <property type="molecule type" value="Genomic_DNA"/>
</dbReference>
<feature type="domain" description="Large ribosomal subunit protein mL59" evidence="1">
    <location>
        <begin position="20"/>
        <end position="141"/>
    </location>
</feature>
<keyword evidence="3" id="KW-1185">Reference proteome</keyword>
<protein>
    <recommendedName>
        <fullName evidence="1">Large ribosomal subunit protein mL59 domain-containing protein</fullName>
    </recommendedName>
</protein>
<dbReference type="Pfam" id="PF18126">
    <property type="entry name" value="Mitoc_mL59"/>
    <property type="match status" value="1"/>
</dbReference>
<dbReference type="OMA" id="KGHKHEL"/>
<dbReference type="PANTHER" id="PTHR28041">
    <property type="entry name" value="54S RIBOSOMAL PROTEIN L25, MITOCHONDRIAL"/>
    <property type="match status" value="1"/>
</dbReference>
<dbReference type="KEGG" id="vpo:Kpol_1053p10"/>
<dbReference type="RefSeq" id="XP_001644132.1">
    <property type="nucleotide sequence ID" value="XM_001644082.1"/>
</dbReference>
<dbReference type="AlphaFoldDB" id="A7TN56"/>
<proteinExistence type="predicted"/>
<dbReference type="GO" id="GO:0005762">
    <property type="term" value="C:mitochondrial large ribosomal subunit"/>
    <property type="evidence" value="ECO:0007669"/>
    <property type="project" value="EnsemblFungi"/>
</dbReference>
<accession>A7TN56</accession>
<dbReference type="GeneID" id="5544413"/>
<dbReference type="HOGENOM" id="CLU_076154_2_0_1"/>
<evidence type="ECO:0000313" key="3">
    <source>
        <dbReference type="Proteomes" id="UP000000267"/>
    </source>
</evidence>
<dbReference type="eggNOG" id="ENOG502RZ2K">
    <property type="taxonomic scope" value="Eukaryota"/>
</dbReference>
<evidence type="ECO:0000313" key="2">
    <source>
        <dbReference type="EMBL" id="EDO16274.1"/>
    </source>
</evidence>
<sequence>MRASPSVMNSVKYFEFLPSSLKTFFNKYPPSIKYATKPVSTYDVVANPFLPNKHPVTGRYHEPKYSKRRMSDLYKMAHSYGIQEFLPPMNKKFFEEKYDKKTFMRGVLTPKGHKHEFARQSKLAKMEVAIKNADKYILDVKGRKYAKKLEEKKKYDKVTWF</sequence>
<dbReference type="PANTHER" id="PTHR28041:SF1">
    <property type="entry name" value="LARGE RIBOSOMAL SUBUNIT PROTEIN ML59"/>
    <property type="match status" value="1"/>
</dbReference>
<reference evidence="2 3" key="1">
    <citation type="journal article" date="2007" name="Proc. Natl. Acad. Sci. U.S.A.">
        <title>Independent sorting-out of thousands of duplicated gene pairs in two yeast species descended from a whole-genome duplication.</title>
        <authorList>
            <person name="Scannell D.R."/>
            <person name="Frank A.C."/>
            <person name="Conant G.C."/>
            <person name="Byrne K.P."/>
            <person name="Woolfit M."/>
            <person name="Wolfe K.H."/>
        </authorList>
    </citation>
    <scope>NUCLEOTIDE SEQUENCE [LARGE SCALE GENOMIC DNA]</scope>
    <source>
        <strain evidence="3">ATCC 22028 / DSM 70294 / BCRC 21397 / CBS 2163 / NBRC 10782 / NRRL Y-8283 / UCD 57-17</strain>
    </source>
</reference>
<dbReference type="PhylomeDB" id="A7TN56"/>
<gene>
    <name evidence="2" type="ORF">Kpol_1053p10</name>
</gene>
<dbReference type="InterPro" id="IPR037507">
    <property type="entry name" value="Ribosomal_mL59"/>
</dbReference>
<dbReference type="OrthoDB" id="18529at2759"/>
<dbReference type="GO" id="GO:0003735">
    <property type="term" value="F:structural constituent of ribosome"/>
    <property type="evidence" value="ECO:0007669"/>
    <property type="project" value="EnsemblFungi"/>
</dbReference>
<name>A7TN56_VANPO</name>
<evidence type="ECO:0000259" key="1">
    <source>
        <dbReference type="Pfam" id="PF18126"/>
    </source>
</evidence>
<dbReference type="FunCoup" id="A7TN56">
    <property type="interactions" value="134"/>
</dbReference>
<organism evidence="3">
    <name type="scientific">Vanderwaltozyma polyspora (strain ATCC 22028 / DSM 70294 / BCRC 21397 / CBS 2163 / NBRC 10782 / NRRL Y-8283 / UCD 57-17)</name>
    <name type="common">Kluyveromyces polysporus</name>
    <dbReference type="NCBI Taxonomy" id="436907"/>
    <lineage>
        <taxon>Eukaryota</taxon>
        <taxon>Fungi</taxon>
        <taxon>Dikarya</taxon>
        <taxon>Ascomycota</taxon>
        <taxon>Saccharomycotina</taxon>
        <taxon>Saccharomycetes</taxon>
        <taxon>Saccharomycetales</taxon>
        <taxon>Saccharomycetaceae</taxon>
        <taxon>Vanderwaltozyma</taxon>
    </lineage>
</organism>
<dbReference type="STRING" id="436907.A7TN56"/>